<dbReference type="AlphaFoldDB" id="A0AB94INY4"/>
<organism evidence="1 2">
    <name type="scientific">Neobacillus vireti LMG 21834</name>
    <dbReference type="NCBI Taxonomy" id="1131730"/>
    <lineage>
        <taxon>Bacteria</taxon>
        <taxon>Bacillati</taxon>
        <taxon>Bacillota</taxon>
        <taxon>Bacilli</taxon>
        <taxon>Bacillales</taxon>
        <taxon>Bacillaceae</taxon>
        <taxon>Neobacillus</taxon>
    </lineage>
</organism>
<accession>A0AB94INY4</accession>
<protein>
    <submittedName>
        <fullName evidence="1">Fosfomycin resistance protein</fullName>
    </submittedName>
</protein>
<dbReference type="SUPFAM" id="SSF54593">
    <property type="entry name" value="Glyoxalase/Bleomycin resistance protein/Dihydroxybiphenyl dioxygenase"/>
    <property type="match status" value="1"/>
</dbReference>
<dbReference type="Proteomes" id="UP000018877">
    <property type="component" value="Unassembled WGS sequence"/>
</dbReference>
<comment type="caution">
    <text evidence="1">The sequence shown here is derived from an EMBL/GenBank/DDBJ whole genome shotgun (WGS) entry which is preliminary data.</text>
</comment>
<keyword evidence="2" id="KW-1185">Reference proteome</keyword>
<name>A0AB94INY4_9BACI</name>
<dbReference type="Gene3D" id="3.10.180.10">
    <property type="entry name" value="2,3-Dihydroxybiphenyl 1,2-Dioxygenase, domain 1"/>
    <property type="match status" value="1"/>
</dbReference>
<reference evidence="1 2" key="1">
    <citation type="journal article" date="2014" name="Environ. Microbiol.">
        <title>The nitrate-ammonifying and nosZ-carrying bacterium Bacillus vireti is a potent source and sink for nitric and nitrous oxide under high nitrate conditions.</title>
        <authorList>
            <person name="Mania D."/>
            <person name="Heylen K."/>
            <person name="van Spanning R.J."/>
            <person name="Frostegard A."/>
        </authorList>
    </citation>
    <scope>NUCLEOTIDE SEQUENCE [LARGE SCALE GENOMIC DNA]</scope>
    <source>
        <strain evidence="1 2">LMG 21834</strain>
    </source>
</reference>
<proteinExistence type="predicted"/>
<dbReference type="InterPro" id="IPR029068">
    <property type="entry name" value="Glyas_Bleomycin-R_OHBP_Dase"/>
</dbReference>
<evidence type="ECO:0000313" key="1">
    <source>
        <dbReference type="EMBL" id="ETI68739.1"/>
    </source>
</evidence>
<dbReference type="EMBL" id="ALAN01000061">
    <property type="protein sequence ID" value="ETI68739.1"/>
    <property type="molecule type" value="Genomic_DNA"/>
</dbReference>
<sequence>MIKGLYEAHLPVKSLEISIEFYRKLGLKFAWRDEDTAFFWIS</sequence>
<evidence type="ECO:0000313" key="2">
    <source>
        <dbReference type="Proteomes" id="UP000018877"/>
    </source>
</evidence>
<gene>
    <name evidence="1" type="ORF">BAVI_10904</name>
</gene>